<dbReference type="Gene3D" id="3.20.20.150">
    <property type="entry name" value="Divalent-metal-dependent TIM barrel enzymes"/>
    <property type="match status" value="1"/>
</dbReference>
<proteinExistence type="predicted"/>
<dbReference type="SUPFAM" id="SSF51658">
    <property type="entry name" value="Xylose isomerase-like"/>
    <property type="match status" value="1"/>
</dbReference>
<dbReference type="Proteomes" id="UP001595616">
    <property type="component" value="Unassembled WGS sequence"/>
</dbReference>
<evidence type="ECO:0000313" key="2">
    <source>
        <dbReference type="EMBL" id="MFC3809739.1"/>
    </source>
</evidence>
<protein>
    <submittedName>
        <fullName evidence="2">Sugar phosphate isomerase/epimerase family protein</fullName>
    </submittedName>
</protein>
<evidence type="ECO:0000313" key="3">
    <source>
        <dbReference type="Proteomes" id="UP001595616"/>
    </source>
</evidence>
<dbReference type="InterPro" id="IPR050312">
    <property type="entry name" value="IolE/XylAMocC-like"/>
</dbReference>
<gene>
    <name evidence="2" type="ORF">ACFOOI_03650</name>
</gene>
<comment type="caution">
    <text evidence="2">The sequence shown here is derived from an EMBL/GenBank/DDBJ whole genome shotgun (WGS) entry which is preliminary data.</text>
</comment>
<name>A0ABV7YQW4_9BACT</name>
<reference evidence="3" key="1">
    <citation type="journal article" date="2019" name="Int. J. Syst. Evol. Microbiol.">
        <title>The Global Catalogue of Microorganisms (GCM) 10K type strain sequencing project: providing services to taxonomists for standard genome sequencing and annotation.</title>
        <authorList>
            <consortium name="The Broad Institute Genomics Platform"/>
            <consortium name="The Broad Institute Genome Sequencing Center for Infectious Disease"/>
            <person name="Wu L."/>
            <person name="Ma J."/>
        </authorList>
    </citation>
    <scope>NUCLEOTIDE SEQUENCE [LARGE SCALE GENOMIC DNA]</scope>
    <source>
        <strain evidence="3">CECT 7956</strain>
    </source>
</reference>
<dbReference type="PANTHER" id="PTHR12110">
    <property type="entry name" value="HYDROXYPYRUVATE ISOMERASE"/>
    <property type="match status" value="1"/>
</dbReference>
<sequence length="273" mass="30926">MNLLLWGTEIDESLFPILEQIKEIGFGGVEIPIFNTNPEHWYSWRKKLDDLGLERVAVTINGPGESFIIADPNERKKTLERNKLALDCAMILGSDLLTGPFHSALGVFTGAKATPQEKLWAKEGLWDLAEYADTLGITLGLEYLNRFESYLVSSTDELLDLVNYVNHPACKIMFDTFHANIEEKNLADAIRKIGDKLVHVQLSENDRGTLGSGHIDFEPILKALYEVHYEGMISIEAFSEKLSAANIWRKMFESEEILMKDSFAFLDKLTRKL</sequence>
<accession>A0ABV7YQW4</accession>
<keyword evidence="3" id="KW-1185">Reference proteome</keyword>
<dbReference type="EMBL" id="JBHRYQ010000001">
    <property type="protein sequence ID" value="MFC3809739.1"/>
    <property type="molecule type" value="Genomic_DNA"/>
</dbReference>
<dbReference type="Pfam" id="PF01261">
    <property type="entry name" value="AP_endonuc_2"/>
    <property type="match status" value="1"/>
</dbReference>
<dbReference type="RefSeq" id="WP_379835182.1">
    <property type="nucleotide sequence ID" value="NZ_JBHRYQ010000001.1"/>
</dbReference>
<dbReference type="InterPro" id="IPR036237">
    <property type="entry name" value="Xyl_isomerase-like_sf"/>
</dbReference>
<organism evidence="2 3">
    <name type="scientific">Lacihabitans lacunae</name>
    <dbReference type="NCBI Taxonomy" id="1028214"/>
    <lineage>
        <taxon>Bacteria</taxon>
        <taxon>Pseudomonadati</taxon>
        <taxon>Bacteroidota</taxon>
        <taxon>Cytophagia</taxon>
        <taxon>Cytophagales</taxon>
        <taxon>Leadbetterellaceae</taxon>
        <taxon>Lacihabitans</taxon>
    </lineage>
</organism>
<evidence type="ECO:0000259" key="1">
    <source>
        <dbReference type="Pfam" id="PF01261"/>
    </source>
</evidence>
<dbReference type="GO" id="GO:0016853">
    <property type="term" value="F:isomerase activity"/>
    <property type="evidence" value="ECO:0007669"/>
    <property type="project" value="UniProtKB-KW"/>
</dbReference>
<feature type="domain" description="Xylose isomerase-like TIM barrel" evidence="1">
    <location>
        <begin position="18"/>
        <end position="250"/>
    </location>
</feature>
<dbReference type="InterPro" id="IPR013022">
    <property type="entry name" value="Xyl_isomerase-like_TIM-brl"/>
</dbReference>
<keyword evidence="2" id="KW-0413">Isomerase</keyword>